<keyword evidence="4 7" id="KW-0812">Transmembrane</keyword>
<evidence type="ECO:0000313" key="10">
    <source>
        <dbReference type="Proteomes" id="UP001142175"/>
    </source>
</evidence>
<dbReference type="Gene3D" id="3.40.50.720">
    <property type="entry name" value="NAD(P)-binding Rossmann-like Domain"/>
    <property type="match status" value="1"/>
</dbReference>
<dbReference type="EC" id="2.7.8.31" evidence="9"/>
<dbReference type="EMBL" id="JANSUY010000003">
    <property type="protein sequence ID" value="MCR9014633.1"/>
    <property type="molecule type" value="Genomic_DNA"/>
</dbReference>
<dbReference type="GO" id="GO:0089702">
    <property type="term" value="F:undecaprenyl-phosphate glucose phosphotransferase activity"/>
    <property type="evidence" value="ECO:0007669"/>
    <property type="project" value="UniProtKB-EC"/>
</dbReference>
<evidence type="ECO:0000313" key="9">
    <source>
        <dbReference type="EMBL" id="MCR9014633.1"/>
    </source>
</evidence>
<protein>
    <submittedName>
        <fullName evidence="9">Undecaprenyl-phosphate glucose phosphotransferase</fullName>
        <ecNumber evidence="9">2.7.8.31</ecNumber>
    </submittedName>
</protein>
<feature type="transmembrane region" description="Helical" evidence="7">
    <location>
        <begin position="43"/>
        <end position="63"/>
    </location>
</feature>
<comment type="subcellular location">
    <subcellularLocation>
        <location evidence="1">Membrane</location>
        <topology evidence="1">Multi-pass membrane protein</topology>
    </subcellularLocation>
</comment>
<dbReference type="InterPro" id="IPR003362">
    <property type="entry name" value="Bact_transf"/>
</dbReference>
<dbReference type="PANTHER" id="PTHR30576:SF0">
    <property type="entry name" value="UNDECAPRENYL-PHOSPHATE N-ACETYLGALACTOSAMINYL 1-PHOSPHATE TRANSFERASE-RELATED"/>
    <property type="match status" value="1"/>
</dbReference>
<keyword evidence="6 7" id="KW-0472">Membrane</keyword>
<comment type="caution">
    <text evidence="9">The sequence shown here is derived from an EMBL/GenBank/DDBJ whole genome shotgun (WGS) entry which is preliminary data.</text>
</comment>
<dbReference type="Proteomes" id="UP001142175">
    <property type="component" value="Unassembled WGS sequence"/>
</dbReference>
<feature type="transmembrane region" description="Helical" evidence="7">
    <location>
        <begin position="278"/>
        <end position="299"/>
    </location>
</feature>
<dbReference type="InterPro" id="IPR017473">
    <property type="entry name" value="Undecaprenyl-P_gluc_Ptfrase"/>
</dbReference>
<dbReference type="NCBIfam" id="TIGR03025">
    <property type="entry name" value="EPS_sugtrans"/>
    <property type="match status" value="1"/>
</dbReference>
<dbReference type="NCBIfam" id="TIGR03023">
    <property type="entry name" value="WcaJ_sugtrans"/>
    <property type="match status" value="1"/>
</dbReference>
<evidence type="ECO:0000256" key="3">
    <source>
        <dbReference type="ARBA" id="ARBA00022679"/>
    </source>
</evidence>
<evidence type="ECO:0000256" key="6">
    <source>
        <dbReference type="ARBA" id="ARBA00023136"/>
    </source>
</evidence>
<dbReference type="InterPro" id="IPR017475">
    <property type="entry name" value="EPS_sugar_tfrase"/>
</dbReference>
<keyword evidence="10" id="KW-1185">Reference proteome</keyword>
<dbReference type="PANTHER" id="PTHR30576">
    <property type="entry name" value="COLANIC BIOSYNTHESIS UDP-GLUCOSE LIPID CARRIER TRANSFERASE"/>
    <property type="match status" value="1"/>
</dbReference>
<proteinExistence type="inferred from homology"/>
<keyword evidence="3 9" id="KW-0808">Transferase</keyword>
<dbReference type="GO" id="GO:0016020">
    <property type="term" value="C:membrane"/>
    <property type="evidence" value="ECO:0007669"/>
    <property type="project" value="UniProtKB-SubCell"/>
</dbReference>
<evidence type="ECO:0000256" key="5">
    <source>
        <dbReference type="ARBA" id="ARBA00022989"/>
    </source>
</evidence>
<dbReference type="Pfam" id="PF02397">
    <property type="entry name" value="Bac_transf"/>
    <property type="match status" value="1"/>
</dbReference>
<reference evidence="9" key="1">
    <citation type="submission" date="2022-08" db="EMBL/GenBank/DDBJ databases">
        <authorList>
            <person name="Zhang D."/>
        </authorList>
    </citation>
    <scope>NUCLEOTIDE SEQUENCE</scope>
    <source>
        <strain evidence="9">XJ19-11</strain>
    </source>
</reference>
<evidence type="ECO:0000256" key="1">
    <source>
        <dbReference type="ARBA" id="ARBA00004141"/>
    </source>
</evidence>
<sequence>MTNHQKSNVPILVFWDVISLTIAFFISLYFYRINDLNFQKMEIVFLLGLISLWLIIGYSNKLYVEWTGSSFVKSRLSKYFKTYFILAGIIGILYLVFSFPKDVRNLLIAILAGIPSLGIITNSLVIRLAAPIKERRTKMSTTLIAGSGQLANKVAGFLESSSYARFAVQGFIDCNPEVNGKSKHERTVATLDSLKEYLKYNFADEIIIALPYNEMDKIKSIVEIADYHGTRIRFVPDYQGIFGENFKTYQFGDLQLVNIRQLPLDNWFPNLLKNIFDIVFASTVLLFLSPIFVVIGIMIKMDSPGPVFYTPIRVGKGGKQFKVFKFRSMKTNDSVVGGTQSTVKDDPRITKIGKFLRKYSLDELPQFINVLTGEMSVVGPRPHRIFLNQVMQETEDKYMVRHYYKPGITGWAQVNGWRGPMETEEQKKQRTSHDLEYLKKWTLLFDIKIIWLTVFGKKTHEEAF</sequence>
<feature type="transmembrane region" description="Helical" evidence="7">
    <location>
        <begin position="83"/>
        <end position="100"/>
    </location>
</feature>
<feature type="domain" description="Bacterial sugar transferase" evidence="8">
    <location>
        <begin position="273"/>
        <end position="455"/>
    </location>
</feature>
<organism evidence="9 10">
    <name type="scientific">Aquiflexum gelatinilyticum</name>
    <dbReference type="NCBI Taxonomy" id="2961943"/>
    <lineage>
        <taxon>Bacteria</taxon>
        <taxon>Pseudomonadati</taxon>
        <taxon>Bacteroidota</taxon>
        <taxon>Cytophagia</taxon>
        <taxon>Cytophagales</taxon>
        <taxon>Cyclobacteriaceae</taxon>
        <taxon>Aquiflexum</taxon>
    </lineage>
</organism>
<keyword evidence="5 7" id="KW-1133">Transmembrane helix</keyword>
<accession>A0A9X2P2W6</accession>
<dbReference type="Pfam" id="PF13727">
    <property type="entry name" value="CoA_binding_3"/>
    <property type="match status" value="1"/>
</dbReference>
<gene>
    <name evidence="9" type="ORF">NU887_06260</name>
</gene>
<comment type="similarity">
    <text evidence="2">Belongs to the bacterial sugar transferase family.</text>
</comment>
<evidence type="ECO:0000256" key="4">
    <source>
        <dbReference type="ARBA" id="ARBA00022692"/>
    </source>
</evidence>
<feature type="transmembrane region" description="Helical" evidence="7">
    <location>
        <begin position="12"/>
        <end position="31"/>
    </location>
</feature>
<evidence type="ECO:0000256" key="2">
    <source>
        <dbReference type="ARBA" id="ARBA00006464"/>
    </source>
</evidence>
<dbReference type="RefSeq" id="WP_258422515.1">
    <property type="nucleotide sequence ID" value="NZ_JANSUY010000003.1"/>
</dbReference>
<dbReference type="AlphaFoldDB" id="A0A9X2P2W6"/>
<evidence type="ECO:0000259" key="8">
    <source>
        <dbReference type="Pfam" id="PF02397"/>
    </source>
</evidence>
<evidence type="ECO:0000256" key="7">
    <source>
        <dbReference type="SAM" id="Phobius"/>
    </source>
</evidence>
<name>A0A9X2P2W6_9BACT</name>
<feature type="transmembrane region" description="Helical" evidence="7">
    <location>
        <begin position="106"/>
        <end position="130"/>
    </location>
</feature>